<accession>A0A1B9A009</accession>
<dbReference type="Proteomes" id="UP000092651">
    <property type="component" value="Unassembled WGS sequence"/>
</dbReference>
<comment type="caution">
    <text evidence="2">The sequence shown here is derived from an EMBL/GenBank/DDBJ whole genome shotgun (WGS) entry which is preliminary data.</text>
</comment>
<dbReference type="AlphaFoldDB" id="A0A1B9A009"/>
<proteinExistence type="predicted"/>
<dbReference type="InterPro" id="IPR041657">
    <property type="entry name" value="HTH_17"/>
</dbReference>
<keyword evidence="3" id="KW-1185">Reference proteome</keyword>
<dbReference type="Pfam" id="PF12728">
    <property type="entry name" value="HTH_17"/>
    <property type="match status" value="1"/>
</dbReference>
<dbReference type="InterPro" id="IPR010093">
    <property type="entry name" value="SinI_DNA-bd"/>
</dbReference>
<gene>
    <name evidence="2" type="ORF">BBI01_01470</name>
</gene>
<evidence type="ECO:0000259" key="1">
    <source>
        <dbReference type="Pfam" id="PF12728"/>
    </source>
</evidence>
<reference evidence="2 3" key="1">
    <citation type="submission" date="2016-07" db="EMBL/GenBank/DDBJ databases">
        <authorList>
            <person name="Jeong J.-J."/>
            <person name="Kim D.W."/>
            <person name="Sang M.K."/>
            <person name="Choi I.-G."/>
            <person name="Kim K.D."/>
        </authorList>
    </citation>
    <scope>NUCLEOTIDE SEQUENCE [LARGE SCALE GENOMIC DNA]</scope>
    <source>
        <strain evidence="2 3">UTM-3</strain>
    </source>
</reference>
<dbReference type="EMBL" id="MAYH01000001">
    <property type="protein sequence ID" value="OCA77160.1"/>
    <property type="molecule type" value="Genomic_DNA"/>
</dbReference>
<dbReference type="OrthoDB" id="1003442at2"/>
<feature type="domain" description="Helix-turn-helix" evidence="1">
    <location>
        <begin position="77"/>
        <end position="125"/>
    </location>
</feature>
<dbReference type="GO" id="GO:0003677">
    <property type="term" value="F:DNA binding"/>
    <property type="evidence" value="ECO:0007669"/>
    <property type="project" value="InterPro"/>
</dbReference>
<evidence type="ECO:0000313" key="2">
    <source>
        <dbReference type="EMBL" id="OCA77160.1"/>
    </source>
</evidence>
<sequence>MSSNIKIKKICQHCSLEFIARTTVTKYCSHKCAQRAYKANVRELKIQLSAAEPQVPPKKAISLQNPDSYFELKTLDYLTVKEAAVLLKCDRRTIYDMVKSGRLPSANLSVRKMRILKKDIDKLFELVEKPLLASPDGHSPINEIPLTDCYSIGQIQKQFAISETSLKNLIRRHNIPKFQKGKFVYVPKMEIDPILNRIRSNSYCG</sequence>
<protein>
    <recommendedName>
        <fullName evidence="1">Helix-turn-helix domain-containing protein</fullName>
    </recommendedName>
</protein>
<dbReference type="RefSeq" id="WP_065392914.1">
    <property type="nucleotide sequence ID" value="NZ_MAYH01000001.1"/>
</dbReference>
<dbReference type="NCBIfam" id="TIGR01764">
    <property type="entry name" value="excise"/>
    <property type="match status" value="1"/>
</dbReference>
<organism evidence="2 3">
    <name type="scientific">Chryseobacterium artocarpi</name>
    <dbReference type="NCBI Taxonomy" id="1414727"/>
    <lineage>
        <taxon>Bacteria</taxon>
        <taxon>Pseudomonadati</taxon>
        <taxon>Bacteroidota</taxon>
        <taxon>Flavobacteriia</taxon>
        <taxon>Flavobacteriales</taxon>
        <taxon>Weeksellaceae</taxon>
        <taxon>Chryseobacterium group</taxon>
        <taxon>Chryseobacterium</taxon>
    </lineage>
</organism>
<evidence type="ECO:0000313" key="3">
    <source>
        <dbReference type="Proteomes" id="UP000092651"/>
    </source>
</evidence>
<name>A0A1B9A009_9FLAO</name>